<accession>A0AAD8JDJ9</accession>
<name>A0AAD8JDJ9_9APIA</name>
<dbReference type="EMBL" id="JAUIZM010000001">
    <property type="protein sequence ID" value="KAK1400495.1"/>
    <property type="molecule type" value="Genomic_DNA"/>
</dbReference>
<keyword evidence="2" id="KW-1185">Reference proteome</keyword>
<reference evidence="1" key="1">
    <citation type="submission" date="2023-02" db="EMBL/GenBank/DDBJ databases">
        <title>Genome of toxic invasive species Heracleum sosnowskyi carries increased number of genes despite the absence of recent whole-genome duplications.</title>
        <authorList>
            <person name="Schelkunov M."/>
            <person name="Shtratnikova V."/>
            <person name="Makarenko M."/>
            <person name="Klepikova A."/>
            <person name="Omelchenko D."/>
            <person name="Novikova G."/>
            <person name="Obukhova E."/>
            <person name="Bogdanov V."/>
            <person name="Penin A."/>
            <person name="Logacheva M."/>
        </authorList>
    </citation>
    <scope>NUCLEOTIDE SEQUENCE</scope>
    <source>
        <strain evidence="1">Hsosn_3</strain>
        <tissue evidence="1">Leaf</tissue>
    </source>
</reference>
<comment type="caution">
    <text evidence="1">The sequence shown here is derived from an EMBL/GenBank/DDBJ whole genome shotgun (WGS) entry which is preliminary data.</text>
</comment>
<evidence type="ECO:0000313" key="1">
    <source>
        <dbReference type="EMBL" id="KAK1400495.1"/>
    </source>
</evidence>
<dbReference type="Proteomes" id="UP001237642">
    <property type="component" value="Unassembled WGS sequence"/>
</dbReference>
<dbReference type="AlphaFoldDB" id="A0AAD8JDJ9"/>
<proteinExistence type="predicted"/>
<reference evidence="1" key="2">
    <citation type="submission" date="2023-05" db="EMBL/GenBank/DDBJ databases">
        <authorList>
            <person name="Schelkunov M.I."/>
        </authorList>
    </citation>
    <scope>NUCLEOTIDE SEQUENCE</scope>
    <source>
        <strain evidence="1">Hsosn_3</strain>
        <tissue evidence="1">Leaf</tissue>
    </source>
</reference>
<protein>
    <submittedName>
        <fullName evidence="1">Uncharacterized protein</fullName>
    </submittedName>
</protein>
<evidence type="ECO:0000313" key="2">
    <source>
        <dbReference type="Proteomes" id="UP001237642"/>
    </source>
</evidence>
<sequence length="246" mass="28393">MKTNLKSYNKWKLKRKLEANDDGQAKHSRGGGYMEDLRKSEVCQFNSSSSLNRDYPAPWIVPRLPGERLQFPTGGCWVAKIYDSSHSTNRCERIQVDNLLCYSRLAMAFYNIGMGTDFRVVKLLMATRENSRTYPHYITFEAERNTGGSDSTLDTQYSLALYLSQFALLSYNSHVLKRFVVAKHDIESLKVLKLVKPDSEKDKIIVPRFLLSIQTDHEFRAYYKSDYEIAMIVLLIMPKIPLVVEL</sequence>
<organism evidence="1 2">
    <name type="scientific">Heracleum sosnowskyi</name>
    <dbReference type="NCBI Taxonomy" id="360622"/>
    <lineage>
        <taxon>Eukaryota</taxon>
        <taxon>Viridiplantae</taxon>
        <taxon>Streptophyta</taxon>
        <taxon>Embryophyta</taxon>
        <taxon>Tracheophyta</taxon>
        <taxon>Spermatophyta</taxon>
        <taxon>Magnoliopsida</taxon>
        <taxon>eudicotyledons</taxon>
        <taxon>Gunneridae</taxon>
        <taxon>Pentapetalae</taxon>
        <taxon>asterids</taxon>
        <taxon>campanulids</taxon>
        <taxon>Apiales</taxon>
        <taxon>Apiaceae</taxon>
        <taxon>Apioideae</taxon>
        <taxon>apioid superclade</taxon>
        <taxon>Tordylieae</taxon>
        <taxon>Tordyliinae</taxon>
        <taxon>Heracleum</taxon>
    </lineage>
</organism>
<gene>
    <name evidence="1" type="ORF">POM88_000100</name>
</gene>